<dbReference type="InterPro" id="IPR000873">
    <property type="entry name" value="AMP-dep_synth/lig_dom"/>
</dbReference>
<dbReference type="Gene3D" id="3.30.300.30">
    <property type="match status" value="1"/>
</dbReference>
<proteinExistence type="inferred from homology"/>
<dbReference type="GO" id="GO:0006629">
    <property type="term" value="P:lipid metabolic process"/>
    <property type="evidence" value="ECO:0007669"/>
    <property type="project" value="InterPro"/>
</dbReference>
<keyword evidence="3" id="KW-0547">Nucleotide-binding</keyword>
<evidence type="ECO:0000256" key="4">
    <source>
        <dbReference type="ARBA" id="ARBA00022840"/>
    </source>
</evidence>
<dbReference type="GO" id="GO:0030729">
    <property type="term" value="F:acetoacetate-CoA ligase activity"/>
    <property type="evidence" value="ECO:0007669"/>
    <property type="project" value="InterPro"/>
</dbReference>
<protein>
    <submittedName>
        <fullName evidence="8">Acetoacetyl-CoA synthetase, putative</fullName>
    </submittedName>
</protein>
<keyword evidence="2" id="KW-0436">Ligase</keyword>
<reference evidence="8" key="1">
    <citation type="journal article" date="2015" name="PLoS ONE">
        <title>Comprehensive Evaluation of Toxoplasma gondii VEG and Neospora caninum LIV Genomes with Tachyzoite Stage Transcriptome and Proteome Defines Novel Transcript Features.</title>
        <authorList>
            <person name="Ramaprasad A."/>
            <person name="Mourier T."/>
            <person name="Naeem R."/>
            <person name="Malas T.B."/>
            <person name="Moussa E."/>
            <person name="Panigrahi A."/>
            <person name="Vermont S.J."/>
            <person name="Otto T.D."/>
            <person name="Wastling J."/>
            <person name="Pain A."/>
        </authorList>
    </citation>
    <scope>NUCLEOTIDE SEQUENCE</scope>
    <source>
        <strain evidence="8">VEG</strain>
    </source>
</reference>
<dbReference type="InterPro" id="IPR042099">
    <property type="entry name" value="ANL_N_sf"/>
</dbReference>
<dbReference type="InterPro" id="IPR020845">
    <property type="entry name" value="AMP-binding_CS"/>
</dbReference>
<name>A0A0F7VA16_TOXGV</name>
<dbReference type="AlphaFoldDB" id="A0A0F7VA16"/>
<evidence type="ECO:0000259" key="7">
    <source>
        <dbReference type="Pfam" id="PF13193"/>
    </source>
</evidence>
<feature type="region of interest" description="Disordered" evidence="5">
    <location>
        <begin position="909"/>
        <end position="943"/>
    </location>
</feature>
<evidence type="ECO:0000256" key="2">
    <source>
        <dbReference type="ARBA" id="ARBA00022598"/>
    </source>
</evidence>
<comment type="similarity">
    <text evidence="1">Belongs to the ATP-dependent AMP-binding enzyme family.</text>
</comment>
<feature type="domain" description="AMP-dependent synthetase/ligase" evidence="6">
    <location>
        <begin position="353"/>
        <end position="733"/>
    </location>
</feature>
<dbReference type="Pfam" id="PF00501">
    <property type="entry name" value="AMP-binding"/>
    <property type="match status" value="1"/>
</dbReference>
<sequence>MEVFLLGPLIRCRAPNSALVHYLSLEACWRLPPSFPGSSRATAAVLCALRGKVTRRSRCPLYSSKKLGSGDVTSTDIPVFPAFRWQNAGSAPFSCASTAASRGVRFPYLPAVDHWRKIMPVTALIVESNIRQPVSKPASVLQLASFFSSSSRIYTFDDDRNMEGAENGGAPQWPHDQPQFPHFVEKEPPVVFPASASFHDPHSCRLSLFYDYVAKKHSIAPPPLCPSAPPFAQPLPPPPPSPPSYNTFHDWTVRYAPFFWRDVWEFCGVYKPSNAGNPLLEIRGDNLSSSEQSINRFYAQQATSQGLPRTQFLFGAPSMRGLSRQAFVNTVFFPRGKLNFAENVVRGAGRLDQDVALIFSCEGTPPRAMTFGDLRHQVAVMMQFFRRTGLQKGDRVAAVVCNTPETVVTMLAVTGLGGIWSSCSPDFTLPVLHSRFGDLSPRVLVTSDVYQLKGRTTSCIRKAEDLCRRLASVKTLLTLPLDGAVEQTFYEDNISRAPGVFQAKYSDIMNTSAATELAFPALSFNDPLFILFSSGTTGPPKRLIHRQGLLLQLVKEHQLHLNVRPGDSMLYYSTASWMMWNWLVAGLASGASLLLYEGHAMYPDPLVLWRFFDQHGGTLFGTSAKYLQDLEKMDIVPKATFAMNRLRTLCSTGSPLYPHTFRYAASSIKKDLHLVSMSGGSDICSCFLTGNPTGDVREGLLQAEGLGMDVAVVNSFGDTIVGRTGELACLQPFVSQPIQLWDDENCAKYLETYFDKARGGLWLQGDNCISFAPPIKGFVITGRSDATLNPSGVRVSSSEIYQVVLGHQGVKECIAVGRMHNDVEHVILFITLTGTHRYTPPFVAELKKMIRESLTPFHIPKHIFMVDEIPKTKNGKLMEKELKNFVNGEPATNLESAQNPSVFREYDRFVHKPRPPVPPSPHAWRSEYEEEYGFPPPTDSMDY</sequence>
<dbReference type="Pfam" id="PF13193">
    <property type="entry name" value="AMP-binding_C"/>
    <property type="match status" value="1"/>
</dbReference>
<feature type="compositionally biased region" description="Pro residues" evidence="5">
    <location>
        <begin position="934"/>
        <end position="943"/>
    </location>
</feature>
<feature type="domain" description="AMP-binding enzyme C-terminal" evidence="7">
    <location>
        <begin position="801"/>
        <end position="876"/>
    </location>
</feature>
<evidence type="ECO:0000259" key="6">
    <source>
        <dbReference type="Pfam" id="PF00501"/>
    </source>
</evidence>
<keyword evidence="4" id="KW-0067">ATP-binding</keyword>
<dbReference type="InterPro" id="IPR025110">
    <property type="entry name" value="AMP-bd_C"/>
</dbReference>
<organism evidence="8">
    <name type="scientific">Toxoplasma gondii (strain ATCC 50861 / VEG)</name>
    <dbReference type="NCBI Taxonomy" id="432359"/>
    <lineage>
        <taxon>Eukaryota</taxon>
        <taxon>Sar</taxon>
        <taxon>Alveolata</taxon>
        <taxon>Apicomplexa</taxon>
        <taxon>Conoidasida</taxon>
        <taxon>Coccidia</taxon>
        <taxon>Eucoccidiorida</taxon>
        <taxon>Eimeriorina</taxon>
        <taxon>Sarcocystidae</taxon>
        <taxon>Toxoplasma</taxon>
    </lineage>
</organism>
<dbReference type="EMBL" id="LN714502">
    <property type="protein sequence ID" value="CEL78114.1"/>
    <property type="molecule type" value="Genomic_DNA"/>
</dbReference>
<dbReference type="InterPro" id="IPR005914">
    <property type="entry name" value="Acac_CoA_synth"/>
</dbReference>
<evidence type="ECO:0000256" key="5">
    <source>
        <dbReference type="SAM" id="MobiDB-lite"/>
    </source>
</evidence>
<dbReference type="NCBIfam" id="TIGR01217">
    <property type="entry name" value="ac_ac_CoA_syn"/>
    <property type="match status" value="1"/>
</dbReference>
<accession>A0A0F7VA16</accession>
<evidence type="ECO:0000313" key="8">
    <source>
        <dbReference type="EMBL" id="CEL78114.1"/>
    </source>
</evidence>
<dbReference type="PROSITE" id="PS00455">
    <property type="entry name" value="AMP_BINDING"/>
    <property type="match status" value="1"/>
</dbReference>
<dbReference type="PANTHER" id="PTHR42921">
    <property type="entry name" value="ACETOACETYL-COA SYNTHETASE"/>
    <property type="match status" value="1"/>
</dbReference>
<evidence type="ECO:0000256" key="1">
    <source>
        <dbReference type="ARBA" id="ARBA00006432"/>
    </source>
</evidence>
<dbReference type="GO" id="GO:0005524">
    <property type="term" value="F:ATP binding"/>
    <property type="evidence" value="ECO:0007669"/>
    <property type="project" value="UniProtKB-KW"/>
</dbReference>
<dbReference type="SUPFAM" id="SSF56801">
    <property type="entry name" value="Acetyl-CoA synthetase-like"/>
    <property type="match status" value="1"/>
</dbReference>
<dbReference type="PANTHER" id="PTHR42921:SF1">
    <property type="entry name" value="ACETOACETYL-COA SYNTHETASE"/>
    <property type="match status" value="1"/>
</dbReference>
<dbReference type="Gene3D" id="3.40.50.12780">
    <property type="entry name" value="N-terminal domain of ligase-like"/>
    <property type="match status" value="1"/>
</dbReference>
<gene>
    <name evidence="8" type="ORF">BN1205_070610</name>
</gene>
<dbReference type="InterPro" id="IPR045851">
    <property type="entry name" value="AMP-bd_C_sf"/>
</dbReference>
<evidence type="ECO:0000256" key="3">
    <source>
        <dbReference type="ARBA" id="ARBA00022741"/>
    </source>
</evidence>